<organism evidence="3 4">
    <name type="scientific">Terrihalobacillus insolitus</name>
    <dbReference type="NCBI Taxonomy" id="2950438"/>
    <lineage>
        <taxon>Bacteria</taxon>
        <taxon>Bacillati</taxon>
        <taxon>Bacillota</taxon>
        <taxon>Bacilli</taxon>
        <taxon>Bacillales</taxon>
        <taxon>Bacillaceae</taxon>
        <taxon>Terrihalobacillus</taxon>
    </lineage>
</organism>
<dbReference type="Proteomes" id="UP001145050">
    <property type="component" value="Unassembled WGS sequence"/>
</dbReference>
<reference evidence="3" key="1">
    <citation type="submission" date="2022-06" db="EMBL/GenBank/DDBJ databases">
        <title>Aquibacillus sp. a new bacterium isolated from soil saline samples.</title>
        <authorList>
            <person name="Galisteo C."/>
            <person name="De La Haba R."/>
            <person name="Sanchez-Porro C."/>
            <person name="Ventosa A."/>
        </authorList>
    </citation>
    <scope>NUCLEOTIDE SEQUENCE</scope>
    <source>
        <strain evidence="3">3ASR75-11</strain>
    </source>
</reference>
<dbReference type="Gene3D" id="3.40.190.10">
    <property type="entry name" value="Periplasmic binding protein-like II"/>
    <property type="match status" value="1"/>
</dbReference>
<evidence type="ECO:0000259" key="2">
    <source>
        <dbReference type="Pfam" id="PF04069"/>
    </source>
</evidence>
<protein>
    <submittedName>
        <fullName evidence="3">Glycine betaine ABC transporter substrate-binding protein</fullName>
    </submittedName>
</protein>
<dbReference type="RefSeq" id="WP_272434807.1">
    <property type="nucleotide sequence ID" value="NZ_JAMQKB010000001.1"/>
</dbReference>
<feature type="signal peptide" evidence="1">
    <location>
        <begin position="1"/>
        <end position="21"/>
    </location>
</feature>
<sequence length="301" mass="33789">MKKIISLFTIIILITVLTACSGSGSADKKITVGAKSFTEQFLLAKMTALMLEDNGFEVDEKSNMGSSALRKALENKQVDLTWDYTGTGLVTYLGQDPIAEKQKAYETLKQIDEEENGIVWTNLADANNTYTIMMRKEQSEELGITSISDLADYMNNSGDFRFATDAEFANRPDGLPGVEETYQFEFPDENVKEMSIGLYYDALKNEEVETAVGFATDARIQAFDLVNLEDDKSFFPSYNAAIAMTDETYEKYPEIEEIFKPLSDMLDGETLMDLNYQVDIEEKSVDEVAENFLVENGLLDE</sequence>
<keyword evidence="1" id="KW-0732">Signal</keyword>
<name>A0A9X3WQ46_9BACI</name>
<dbReference type="GO" id="GO:0022857">
    <property type="term" value="F:transmembrane transporter activity"/>
    <property type="evidence" value="ECO:0007669"/>
    <property type="project" value="InterPro"/>
</dbReference>
<comment type="caution">
    <text evidence="3">The sequence shown here is derived from an EMBL/GenBank/DDBJ whole genome shotgun (WGS) entry which is preliminary data.</text>
</comment>
<dbReference type="Gene3D" id="3.40.190.120">
    <property type="entry name" value="Osmoprotection protein (prox), domain 2"/>
    <property type="match status" value="1"/>
</dbReference>
<keyword evidence="4" id="KW-1185">Reference proteome</keyword>
<feature type="chain" id="PRO_5040778035" evidence="1">
    <location>
        <begin position="22"/>
        <end position="301"/>
    </location>
</feature>
<evidence type="ECO:0000313" key="3">
    <source>
        <dbReference type="EMBL" id="MDC3423150.1"/>
    </source>
</evidence>
<feature type="domain" description="ABC-type glycine betaine transport system substrate-binding" evidence="2">
    <location>
        <begin position="28"/>
        <end position="293"/>
    </location>
</feature>
<dbReference type="AlphaFoldDB" id="A0A9X3WQ46"/>
<dbReference type="GO" id="GO:0043190">
    <property type="term" value="C:ATP-binding cassette (ABC) transporter complex"/>
    <property type="evidence" value="ECO:0007669"/>
    <property type="project" value="InterPro"/>
</dbReference>
<proteinExistence type="predicted"/>
<dbReference type="PROSITE" id="PS51257">
    <property type="entry name" value="PROKAR_LIPOPROTEIN"/>
    <property type="match status" value="1"/>
</dbReference>
<dbReference type="Pfam" id="PF04069">
    <property type="entry name" value="OpuAC"/>
    <property type="match status" value="1"/>
</dbReference>
<evidence type="ECO:0000313" key="4">
    <source>
        <dbReference type="Proteomes" id="UP001145050"/>
    </source>
</evidence>
<gene>
    <name evidence="3" type="ORF">NC797_01335</name>
</gene>
<dbReference type="InterPro" id="IPR007210">
    <property type="entry name" value="ABC_Gly_betaine_transp_sub-bd"/>
</dbReference>
<dbReference type="SUPFAM" id="SSF53850">
    <property type="entry name" value="Periplasmic binding protein-like II"/>
    <property type="match status" value="1"/>
</dbReference>
<dbReference type="CDD" id="cd13611">
    <property type="entry name" value="PBP2_YehZ"/>
    <property type="match status" value="1"/>
</dbReference>
<dbReference type="EMBL" id="JAMQKB010000001">
    <property type="protein sequence ID" value="MDC3423150.1"/>
    <property type="molecule type" value="Genomic_DNA"/>
</dbReference>
<accession>A0A9X3WQ46</accession>
<evidence type="ECO:0000256" key="1">
    <source>
        <dbReference type="SAM" id="SignalP"/>
    </source>
</evidence>